<keyword evidence="6" id="KW-0472">Membrane</keyword>
<dbReference type="InterPro" id="IPR013783">
    <property type="entry name" value="Ig-like_fold"/>
</dbReference>
<evidence type="ECO:0000256" key="6">
    <source>
        <dbReference type="SAM" id="Phobius"/>
    </source>
</evidence>
<dbReference type="Pfam" id="PF05345">
    <property type="entry name" value="He_PIG"/>
    <property type="match status" value="1"/>
</dbReference>
<dbReference type="InterPro" id="IPR006558">
    <property type="entry name" value="LamG-like"/>
</dbReference>
<keyword evidence="6" id="KW-1133">Transmembrane helix</keyword>
<keyword evidence="6" id="KW-0812">Transmembrane</keyword>
<keyword evidence="2" id="KW-0479">Metal-binding</keyword>
<dbReference type="RefSeq" id="WP_187068305.1">
    <property type="nucleotide sequence ID" value="NZ_JACRVF010000005.1"/>
</dbReference>
<dbReference type="EMBL" id="JACRVF010000005">
    <property type="protein sequence ID" value="MBC5994270.1"/>
    <property type="molecule type" value="Genomic_DNA"/>
</dbReference>
<dbReference type="Gene3D" id="2.60.120.200">
    <property type="match status" value="2"/>
</dbReference>
<keyword evidence="9" id="KW-1185">Reference proteome</keyword>
<dbReference type="AlphaFoldDB" id="A0A923SPL6"/>
<keyword evidence="5" id="KW-1015">Disulfide bond</keyword>
<dbReference type="Gene3D" id="2.60.40.10">
    <property type="entry name" value="Immunoglobulins"/>
    <property type="match status" value="2"/>
</dbReference>
<proteinExistence type="predicted"/>
<evidence type="ECO:0000256" key="2">
    <source>
        <dbReference type="ARBA" id="ARBA00022723"/>
    </source>
</evidence>
<feature type="transmembrane region" description="Helical" evidence="6">
    <location>
        <begin position="20"/>
        <end position="43"/>
    </location>
</feature>
<evidence type="ECO:0000256" key="1">
    <source>
        <dbReference type="ARBA" id="ARBA00001913"/>
    </source>
</evidence>
<protein>
    <submittedName>
        <fullName evidence="8">T9SS type A sorting domain-containing protein</fullName>
    </submittedName>
</protein>
<evidence type="ECO:0000259" key="7">
    <source>
        <dbReference type="SMART" id="SM00560"/>
    </source>
</evidence>
<keyword evidence="4" id="KW-0106">Calcium</keyword>
<dbReference type="Proteomes" id="UP000603640">
    <property type="component" value="Unassembled WGS sequence"/>
</dbReference>
<reference evidence="8" key="1">
    <citation type="submission" date="2020-08" db="EMBL/GenBank/DDBJ databases">
        <title>Pontibacter sp. SD6 16S ribosomal RNA gene Genome sequencing and assembly.</title>
        <authorList>
            <person name="Kang M."/>
        </authorList>
    </citation>
    <scope>NUCLEOTIDE SEQUENCE</scope>
    <source>
        <strain evidence="8">SD6</strain>
    </source>
</reference>
<organism evidence="8 9">
    <name type="scientific">Pontibacter cellulosilyticus</name>
    <dbReference type="NCBI Taxonomy" id="1720253"/>
    <lineage>
        <taxon>Bacteria</taxon>
        <taxon>Pseudomonadati</taxon>
        <taxon>Bacteroidota</taxon>
        <taxon>Cytophagia</taxon>
        <taxon>Cytophagales</taxon>
        <taxon>Hymenobacteraceae</taxon>
        <taxon>Pontibacter</taxon>
    </lineage>
</organism>
<comment type="caution">
    <text evidence="8">The sequence shown here is derived from an EMBL/GenBank/DDBJ whole genome shotgun (WGS) entry which is preliminary data.</text>
</comment>
<gene>
    <name evidence="8" type="ORF">H8S84_15590</name>
</gene>
<keyword evidence="3" id="KW-0732">Signal</keyword>
<dbReference type="GO" id="GO:0016020">
    <property type="term" value="C:membrane"/>
    <property type="evidence" value="ECO:0007669"/>
    <property type="project" value="InterPro"/>
</dbReference>
<dbReference type="GO" id="GO:0004553">
    <property type="term" value="F:hydrolase activity, hydrolyzing O-glycosyl compounds"/>
    <property type="evidence" value="ECO:0007669"/>
    <property type="project" value="UniProtKB-ARBA"/>
</dbReference>
<accession>A0A923SPL6</accession>
<evidence type="ECO:0000256" key="5">
    <source>
        <dbReference type="ARBA" id="ARBA00023157"/>
    </source>
</evidence>
<dbReference type="Pfam" id="PF13385">
    <property type="entry name" value="Laminin_G_3"/>
    <property type="match status" value="2"/>
</dbReference>
<dbReference type="Pfam" id="PF18962">
    <property type="entry name" value="Por_Secre_tail"/>
    <property type="match status" value="1"/>
</dbReference>
<dbReference type="GO" id="GO:0005509">
    <property type="term" value="F:calcium ion binding"/>
    <property type="evidence" value="ECO:0007669"/>
    <property type="project" value="InterPro"/>
</dbReference>
<evidence type="ECO:0000313" key="8">
    <source>
        <dbReference type="EMBL" id="MBC5994270.1"/>
    </source>
</evidence>
<feature type="domain" description="LamG-like jellyroll fold" evidence="7">
    <location>
        <begin position="437"/>
        <end position="575"/>
    </location>
</feature>
<dbReference type="InterPro" id="IPR026444">
    <property type="entry name" value="Secre_tail"/>
</dbReference>
<dbReference type="InterPro" id="IPR015919">
    <property type="entry name" value="Cadherin-like_sf"/>
</dbReference>
<sequence length="775" mass="85689">MIYKYSAFKQGNKYSNASSAYALTNSFAFTLTVTFFILSALFFSSGLAVAQTLGQCPAGLVHYFGFDETASTIAYKDYISATTADCSNCPSPAAGLFAGAQQFDGKDDGLNLSSVSNFEWGPNSDFTIELWMQVTGSAATSRVMIGRNATDSRMIWWIGVDVNGYAVFELRDRQRNGFIMGHDGVKVNDGKWHHIVVVRDGRVRRNKLYVDGYAVGNFEFDYNDNFESISPVNIGYLNLDNQYRYNGKLDELMVYNRALEEPEVRNRYNNGMGNYCGPELVKPSIVSEPITFSVVGQNYIYDVNATGKPAPTYSIVSGPAGLSINATTGEIRWIPSATGTFDVTVKAVNGSGEATQSFKIEVKKDIGEAAGLVHHWMLNETSGLRYKDFYTPYDAATEGDYKPKPVKGAVSGAQHFDGKDDRLIVDEGRNFNWAPGASFSIELWMRTTASTSGNRVLLGRNARESNVHWWVGVDNNGQAGFQMLDFMYEGAYVGNSGPVLNDGKWHQIVAVRDGASGNTLLYVDGQQRASGSFNHRYGFESVSPVTMGYIESGQGYHYEGDLDEVKLFGRVLTPDEIQSRYQKVYDAITELISFTGEYSNGSVYLDWATAAEADMKNYEIERSENGEFFEKIGEVQAAGNSNIRVDYEHIDPNPLPDKSYYRLKINKMNGAFIYSNIVVIQYGGLTSSTFILYPNPATVNEEVAVEIGNMPKDEEVKIVISDARGRTLAQEVIVVQSDGSLKFTIPVSDNFTSGIYNVSVVSDKKIISRKLVIAR</sequence>
<evidence type="ECO:0000256" key="4">
    <source>
        <dbReference type="ARBA" id="ARBA00022837"/>
    </source>
</evidence>
<dbReference type="InterPro" id="IPR051360">
    <property type="entry name" value="Neuronal_Pentraxin_Related"/>
</dbReference>
<name>A0A923SPL6_9BACT</name>
<dbReference type="PANTHER" id="PTHR19277:SF125">
    <property type="entry name" value="B6"/>
    <property type="match status" value="1"/>
</dbReference>
<dbReference type="GO" id="GO:0005975">
    <property type="term" value="P:carbohydrate metabolic process"/>
    <property type="evidence" value="ECO:0007669"/>
    <property type="project" value="UniProtKB-ARBA"/>
</dbReference>
<dbReference type="SUPFAM" id="SSF49899">
    <property type="entry name" value="Concanavalin A-like lectins/glucanases"/>
    <property type="match status" value="2"/>
</dbReference>
<comment type="cofactor">
    <cofactor evidence="1">
        <name>Ca(2+)</name>
        <dbReference type="ChEBI" id="CHEBI:29108"/>
    </cofactor>
</comment>
<dbReference type="SMART" id="SM00560">
    <property type="entry name" value="LamGL"/>
    <property type="match status" value="2"/>
</dbReference>
<dbReference type="PANTHER" id="PTHR19277">
    <property type="entry name" value="PENTRAXIN"/>
    <property type="match status" value="1"/>
</dbReference>
<evidence type="ECO:0000313" key="9">
    <source>
        <dbReference type="Proteomes" id="UP000603640"/>
    </source>
</evidence>
<feature type="domain" description="LamG-like jellyroll fold" evidence="7">
    <location>
        <begin position="124"/>
        <end position="262"/>
    </location>
</feature>
<dbReference type="InterPro" id="IPR013320">
    <property type="entry name" value="ConA-like_dom_sf"/>
</dbReference>
<evidence type="ECO:0000256" key="3">
    <source>
        <dbReference type="ARBA" id="ARBA00022729"/>
    </source>
</evidence>
<dbReference type="SUPFAM" id="SSF49313">
    <property type="entry name" value="Cadherin-like"/>
    <property type="match status" value="1"/>
</dbReference>
<dbReference type="NCBIfam" id="TIGR04183">
    <property type="entry name" value="Por_Secre_tail"/>
    <property type="match status" value="1"/>
</dbReference>